<dbReference type="Gene3D" id="3.30.450.40">
    <property type="match status" value="1"/>
</dbReference>
<dbReference type="GO" id="GO:0045892">
    <property type="term" value="P:negative regulation of DNA-templated transcription"/>
    <property type="evidence" value="ECO:0007669"/>
    <property type="project" value="TreeGrafter"/>
</dbReference>
<keyword evidence="11" id="KW-1185">Reference proteome</keyword>
<evidence type="ECO:0000259" key="5">
    <source>
        <dbReference type="PROSITE" id="PS51078"/>
    </source>
</evidence>
<evidence type="ECO:0000256" key="2">
    <source>
        <dbReference type="ARBA" id="ARBA00023125"/>
    </source>
</evidence>
<evidence type="ECO:0000313" key="7">
    <source>
        <dbReference type="EMBL" id="RZE46379.1"/>
    </source>
</evidence>
<keyword evidence="1" id="KW-0805">Transcription regulation</keyword>
<dbReference type="EMBL" id="PKLL01000001">
    <property type="protein sequence ID" value="RZE30315.1"/>
    <property type="molecule type" value="Genomic_DNA"/>
</dbReference>
<reference evidence="9 10" key="1">
    <citation type="submission" date="2017-12" db="EMBL/GenBank/DDBJ databases">
        <title>Population genomics insights into the ecological differentiation and adaptive evolution in streptomycetes.</title>
        <authorList>
            <person name="Li Y."/>
            <person name="Huang Y."/>
        </authorList>
    </citation>
    <scope>NUCLEOTIDE SEQUENCE [LARGE SCALE GENOMIC DNA]</scope>
    <source>
        <strain evidence="7 9">FXJ.2339</strain>
        <strain evidence="6 10">NBRC 100770</strain>
    </source>
</reference>
<dbReference type="InterPro" id="IPR036390">
    <property type="entry name" value="WH_DNA-bd_sf"/>
</dbReference>
<name>A0A140G414_9ACTN</name>
<dbReference type="Proteomes" id="UP000292095">
    <property type="component" value="Unassembled WGS sequence"/>
</dbReference>
<evidence type="ECO:0000313" key="11">
    <source>
        <dbReference type="Proteomes" id="UP000318052"/>
    </source>
</evidence>
<evidence type="ECO:0000313" key="9">
    <source>
        <dbReference type="Proteomes" id="UP000292095"/>
    </source>
</evidence>
<sequence>MATLQSLDRGLRALSLVSLAPEGLTVAEIATRLGTDRATAYRIVDTLEQHALVTRGVGKRVRLGAGAVVFAGRFQPQLVRAAGPVLQELADAAGVAAFLSLAQGDDACVPVLSAEPARQTIFQVSYRIGAGHPLDKGANGIAILALQPAAEGDSAAVRQAREAGYSVTAGELQQGAVGVAAGFEVPHLLGASVGTVAMGEVDVDRLGELVREAAARLARLGRA</sequence>
<dbReference type="InterPro" id="IPR029016">
    <property type="entry name" value="GAF-like_dom_sf"/>
</dbReference>
<dbReference type="GO" id="GO:0003677">
    <property type="term" value="F:DNA binding"/>
    <property type="evidence" value="ECO:0007669"/>
    <property type="project" value="UniProtKB-KW"/>
</dbReference>
<dbReference type="Gene3D" id="1.10.10.10">
    <property type="entry name" value="Winged helix-like DNA-binding domain superfamily/Winged helix DNA-binding domain"/>
    <property type="match status" value="1"/>
</dbReference>
<reference evidence="11" key="2">
    <citation type="journal article" date="2019" name="Microbiol. Resour. Announc.">
        <title>Draft Genomic Sequences of Streptomyces misionensis and Streptomyces albidoflavus, bacteria applied for phytopathogen biocontrol.</title>
        <authorList>
            <person name="Pylro V."/>
            <person name="Dias A."/>
            <person name="Andreote F."/>
            <person name="Varani A."/>
            <person name="Andreote C."/>
            <person name="Bernardo E."/>
            <person name="Martins T."/>
        </authorList>
    </citation>
    <scope>NUCLEOTIDE SEQUENCE [LARGE SCALE GENOMIC DNA]</scope>
    <source>
        <strain evidence="11">77</strain>
    </source>
</reference>
<dbReference type="Proteomes" id="UP000318052">
    <property type="component" value="Unassembled WGS sequence"/>
</dbReference>
<dbReference type="PANTHER" id="PTHR30136:SF24">
    <property type="entry name" value="HTH-TYPE TRANSCRIPTIONAL REPRESSOR ALLR"/>
    <property type="match status" value="1"/>
</dbReference>
<dbReference type="SMART" id="SM00346">
    <property type="entry name" value="HTH_ICLR"/>
    <property type="match status" value="1"/>
</dbReference>
<protein>
    <submittedName>
        <fullName evidence="8">Helix-turn-helix domain-containing protein</fullName>
    </submittedName>
    <submittedName>
        <fullName evidence="6">Transcriptional regulator</fullName>
    </submittedName>
</protein>
<dbReference type="SUPFAM" id="SSF46785">
    <property type="entry name" value="Winged helix' DNA-binding domain"/>
    <property type="match status" value="1"/>
</dbReference>
<comment type="caution">
    <text evidence="6">The sequence shown here is derived from an EMBL/GenBank/DDBJ whole genome shotgun (WGS) entry which is preliminary data.</text>
</comment>
<dbReference type="AlphaFoldDB" id="A0A140G414"/>
<proteinExistence type="predicted"/>
<keyword evidence="2" id="KW-0238">DNA-binding</keyword>
<dbReference type="InterPro" id="IPR050707">
    <property type="entry name" value="HTH_MetabolicPath_Reg"/>
</dbReference>
<accession>A0A2M9SPH1</accession>
<accession>A0A0X3XF74</accession>
<feature type="domain" description="HTH iclR-type" evidence="4">
    <location>
        <begin position="4"/>
        <end position="65"/>
    </location>
</feature>
<dbReference type="InterPro" id="IPR014757">
    <property type="entry name" value="Tscrpt_reg_IclR_C"/>
</dbReference>
<dbReference type="SUPFAM" id="SSF55781">
    <property type="entry name" value="GAF domain-like"/>
    <property type="match status" value="1"/>
</dbReference>
<dbReference type="EMBL" id="VOGX01000018">
    <property type="protein sequence ID" value="TWV25727.1"/>
    <property type="molecule type" value="Genomic_DNA"/>
</dbReference>
<organism evidence="6 10">
    <name type="scientific">Streptomyces albidoflavus</name>
    <dbReference type="NCBI Taxonomy" id="1886"/>
    <lineage>
        <taxon>Bacteria</taxon>
        <taxon>Bacillati</taxon>
        <taxon>Actinomycetota</taxon>
        <taxon>Actinomycetes</taxon>
        <taxon>Kitasatosporales</taxon>
        <taxon>Streptomycetaceae</taxon>
        <taxon>Streptomyces</taxon>
        <taxon>Streptomyces albidoflavus group</taxon>
    </lineage>
</organism>
<dbReference type="PROSITE" id="PS51077">
    <property type="entry name" value="HTH_ICLR"/>
    <property type="match status" value="1"/>
</dbReference>
<dbReference type="RefSeq" id="WP_008406787.1">
    <property type="nucleotide sequence ID" value="NZ_CP014485.1"/>
</dbReference>
<dbReference type="PROSITE" id="PS51078">
    <property type="entry name" value="ICLR_ED"/>
    <property type="match status" value="1"/>
</dbReference>
<dbReference type="EMBL" id="PKLK01000001">
    <property type="protein sequence ID" value="RZE46379.1"/>
    <property type="molecule type" value="Genomic_DNA"/>
</dbReference>
<dbReference type="PANTHER" id="PTHR30136">
    <property type="entry name" value="HELIX-TURN-HELIX TRANSCRIPTIONAL REGULATOR, ICLR FAMILY"/>
    <property type="match status" value="1"/>
</dbReference>
<evidence type="ECO:0000259" key="4">
    <source>
        <dbReference type="PROSITE" id="PS51077"/>
    </source>
</evidence>
<dbReference type="InterPro" id="IPR036388">
    <property type="entry name" value="WH-like_DNA-bd_sf"/>
</dbReference>
<dbReference type="Pfam" id="PF09339">
    <property type="entry name" value="HTH_IclR"/>
    <property type="match status" value="1"/>
</dbReference>
<gene>
    <name evidence="7" type="ORF">C0Q91_00345</name>
    <name evidence="6" type="ORF">C0Q92_00345</name>
    <name evidence="8" type="ORF">FRZ02_03080</name>
</gene>
<evidence type="ECO:0000256" key="1">
    <source>
        <dbReference type="ARBA" id="ARBA00023015"/>
    </source>
</evidence>
<accession>A0A140G414</accession>
<keyword evidence="3" id="KW-0804">Transcription</keyword>
<dbReference type="Proteomes" id="UP000292693">
    <property type="component" value="Unassembled WGS sequence"/>
</dbReference>
<reference evidence="8" key="3">
    <citation type="submission" date="2019-07" db="EMBL/GenBank/DDBJ databases">
        <authorList>
            <person name="Pylro V."/>
            <person name="Dias A."/>
            <person name="Andreote F."/>
            <person name="Varani A."/>
            <person name="Andreote C."/>
            <person name="Bernardo E."/>
            <person name="Martins T."/>
        </authorList>
    </citation>
    <scope>NUCLEOTIDE SEQUENCE</scope>
    <source>
        <strain evidence="8">77</strain>
    </source>
</reference>
<dbReference type="InterPro" id="IPR005471">
    <property type="entry name" value="Tscrpt_reg_IclR_N"/>
</dbReference>
<evidence type="ECO:0000313" key="10">
    <source>
        <dbReference type="Proteomes" id="UP000292693"/>
    </source>
</evidence>
<dbReference type="GeneID" id="97265672"/>
<feature type="domain" description="IclR-ED" evidence="5">
    <location>
        <begin position="59"/>
        <end position="223"/>
    </location>
</feature>
<evidence type="ECO:0000256" key="3">
    <source>
        <dbReference type="ARBA" id="ARBA00023163"/>
    </source>
</evidence>
<evidence type="ECO:0000313" key="8">
    <source>
        <dbReference type="EMBL" id="TWV25727.1"/>
    </source>
</evidence>
<evidence type="ECO:0000313" key="6">
    <source>
        <dbReference type="EMBL" id="RZE30315.1"/>
    </source>
</evidence>
<dbReference type="GO" id="GO:0003700">
    <property type="term" value="F:DNA-binding transcription factor activity"/>
    <property type="evidence" value="ECO:0007669"/>
    <property type="project" value="TreeGrafter"/>
</dbReference>